<dbReference type="Proteomes" id="UP000093561">
    <property type="component" value="Unassembled WGS sequence"/>
</dbReference>
<keyword evidence="3" id="KW-0649">Protein kinase inhibitor</keyword>
<proteinExistence type="inferred from homology"/>
<name>A0AAF5Q6I5_WUCBA</name>
<dbReference type="GO" id="GO:0004862">
    <property type="term" value="F:cAMP-dependent protein kinase inhibitor activity"/>
    <property type="evidence" value="ECO:0007669"/>
    <property type="project" value="InterPro"/>
</dbReference>
<organism evidence="5 6">
    <name type="scientific">Wuchereria bancrofti</name>
    <dbReference type="NCBI Taxonomy" id="6293"/>
    <lineage>
        <taxon>Eukaryota</taxon>
        <taxon>Metazoa</taxon>
        <taxon>Ecdysozoa</taxon>
        <taxon>Nematoda</taxon>
        <taxon>Chromadorea</taxon>
        <taxon>Rhabditida</taxon>
        <taxon>Spirurina</taxon>
        <taxon>Spiruromorpha</taxon>
        <taxon>Filarioidea</taxon>
        <taxon>Onchocercidae</taxon>
        <taxon>Wuchereria</taxon>
    </lineage>
</organism>
<evidence type="ECO:0000313" key="6">
    <source>
        <dbReference type="WBParaSite" id="mrna-Wban_10842"/>
    </source>
</evidence>
<accession>A0AAF5Q6I5</accession>
<evidence type="ECO:0000256" key="4">
    <source>
        <dbReference type="SAM" id="MobiDB-lite"/>
    </source>
</evidence>
<evidence type="ECO:0000256" key="1">
    <source>
        <dbReference type="ARBA" id="ARBA00002844"/>
    </source>
</evidence>
<reference evidence="5" key="2">
    <citation type="journal article" date="2016" name="Mol. Ecol.">
        <title>Population genomics of the filarial nematode parasite Wuchereria bancrofti from mosquitoes.</title>
        <authorList>
            <person name="Small S.T."/>
            <person name="Reimer L.J."/>
            <person name="Tisch D.J."/>
            <person name="King C.L."/>
            <person name="Christensen B.M."/>
            <person name="Siba P.M."/>
            <person name="Kazura J.W."/>
            <person name="Serre D."/>
            <person name="Zimmerman P.A."/>
        </authorList>
    </citation>
    <scope>NUCLEOTIDE SEQUENCE</scope>
    <source>
        <strain evidence="5">pt0022</strain>
    </source>
</reference>
<evidence type="ECO:0000256" key="2">
    <source>
        <dbReference type="ARBA" id="ARBA00006393"/>
    </source>
</evidence>
<comment type="function">
    <text evidence="1">Extremely potent competitive inhibitor of cAMP-dependent protein kinase activity, this protein interacts with the catalytic subunit of the enzyme after the cAMP-induced dissociation of its regulatory chains.</text>
</comment>
<dbReference type="InterPro" id="IPR004171">
    <property type="entry name" value="cAMP_dep_PKI"/>
</dbReference>
<sequence length="81" mass="8695">MGEMDDVAEGKGGITIEDDQMKNFVDSERSGRRNAVPELDAEGIDPGAAKLAELLSSMNTVSRDGCTISDTTDYSDTFIFS</sequence>
<dbReference type="Pfam" id="PF02827">
    <property type="entry name" value="PKI"/>
    <property type="match status" value="1"/>
</dbReference>
<evidence type="ECO:0000313" key="5">
    <source>
        <dbReference type="Proteomes" id="UP000093561"/>
    </source>
</evidence>
<dbReference type="AlphaFoldDB" id="A0AAF5Q6I5"/>
<evidence type="ECO:0000256" key="3">
    <source>
        <dbReference type="ARBA" id="ARBA00023013"/>
    </source>
</evidence>
<comment type="similarity">
    <text evidence="2">Belongs to the PKI family.</text>
</comment>
<reference evidence="5" key="1">
    <citation type="submission" date="2015-03" db="EMBL/GenBank/DDBJ databases">
        <title>Wuchereria bancrofti Genome Sequencing Papua New Guinea Strain.</title>
        <authorList>
            <person name="Small S.T."/>
            <person name="Serre D."/>
            <person name="Zimmerman P.A."/>
        </authorList>
    </citation>
    <scope>NUCLEOTIDE SEQUENCE [LARGE SCALE GENOMIC DNA]</scope>
    <source>
        <strain evidence="5">pt0022</strain>
    </source>
</reference>
<feature type="region of interest" description="Disordered" evidence="4">
    <location>
        <begin position="1"/>
        <end position="20"/>
    </location>
</feature>
<protein>
    <submittedName>
        <fullName evidence="6">Uncharacterized protein</fullName>
    </submittedName>
</protein>
<dbReference type="WBParaSite" id="mrna-Wban_10842">
    <property type="protein sequence ID" value="mrna-Wban_10842"/>
    <property type="gene ID" value="Wban_10842"/>
</dbReference>
<reference evidence="6" key="3">
    <citation type="submission" date="2024-02" db="UniProtKB">
        <authorList>
            <consortium name="WormBaseParasite"/>
        </authorList>
    </citation>
    <scope>IDENTIFICATION</scope>
    <source>
        <strain evidence="6">pt0022</strain>
    </source>
</reference>